<dbReference type="InterPro" id="IPR000719">
    <property type="entry name" value="Prot_kinase_dom"/>
</dbReference>
<dbReference type="GO" id="GO:0004674">
    <property type="term" value="F:protein serine/threonine kinase activity"/>
    <property type="evidence" value="ECO:0007669"/>
    <property type="project" value="UniProtKB-EC"/>
</dbReference>
<evidence type="ECO:0000256" key="2">
    <source>
        <dbReference type="ARBA" id="ARBA00022741"/>
    </source>
</evidence>
<dbReference type="Pfam" id="PF13490">
    <property type="entry name" value="zf-HC2"/>
    <property type="match status" value="1"/>
</dbReference>
<dbReference type="InterPro" id="IPR017441">
    <property type="entry name" value="Protein_kinase_ATP_BS"/>
</dbReference>
<proteinExistence type="predicted"/>
<keyword evidence="8" id="KW-1185">Reference proteome</keyword>
<evidence type="ECO:0000256" key="3">
    <source>
        <dbReference type="ARBA" id="ARBA00022777"/>
    </source>
</evidence>
<dbReference type="AlphaFoldDB" id="A0A5C5YMD7"/>
<keyword evidence="2 5" id="KW-0547">Nucleotide-binding</keyword>
<dbReference type="InterPro" id="IPR041916">
    <property type="entry name" value="Anti_sigma_zinc_sf"/>
</dbReference>
<keyword evidence="1 7" id="KW-0808">Transferase</keyword>
<comment type="caution">
    <text evidence="7">The sequence shown here is derived from an EMBL/GenBank/DDBJ whole genome shotgun (WGS) entry which is preliminary data.</text>
</comment>
<keyword evidence="4 5" id="KW-0067">ATP-binding</keyword>
<name>A0A5C5YMD7_9BACT</name>
<dbReference type="PANTHER" id="PTHR43289:SF6">
    <property type="entry name" value="SERINE_THREONINE-PROTEIN KINASE NEKL-3"/>
    <property type="match status" value="1"/>
</dbReference>
<evidence type="ECO:0000313" key="8">
    <source>
        <dbReference type="Proteomes" id="UP000318478"/>
    </source>
</evidence>
<dbReference type="Gene3D" id="3.30.200.20">
    <property type="entry name" value="Phosphorylase Kinase, domain 1"/>
    <property type="match status" value="1"/>
</dbReference>
<dbReference type="Gene3D" id="1.10.10.1320">
    <property type="entry name" value="Anti-sigma factor, zinc-finger domain"/>
    <property type="match status" value="1"/>
</dbReference>
<evidence type="ECO:0000256" key="1">
    <source>
        <dbReference type="ARBA" id="ARBA00022679"/>
    </source>
</evidence>
<dbReference type="RefSeq" id="WP_146588008.1">
    <property type="nucleotide sequence ID" value="NZ_SJPO01000006.1"/>
</dbReference>
<evidence type="ECO:0000259" key="6">
    <source>
        <dbReference type="PROSITE" id="PS50011"/>
    </source>
</evidence>
<dbReference type="SUPFAM" id="SSF56112">
    <property type="entry name" value="Protein kinase-like (PK-like)"/>
    <property type="match status" value="1"/>
</dbReference>
<dbReference type="Pfam" id="PF00069">
    <property type="entry name" value="Pkinase"/>
    <property type="match status" value="1"/>
</dbReference>
<keyword evidence="3 7" id="KW-0418">Kinase</keyword>
<dbReference type="Gene3D" id="1.10.510.10">
    <property type="entry name" value="Transferase(Phosphotransferase) domain 1"/>
    <property type="match status" value="1"/>
</dbReference>
<reference evidence="7 8" key="1">
    <citation type="submission" date="2019-02" db="EMBL/GenBank/DDBJ databases">
        <title>Deep-cultivation of Planctomycetes and their phenomic and genomic characterization uncovers novel biology.</title>
        <authorList>
            <person name="Wiegand S."/>
            <person name="Jogler M."/>
            <person name="Boedeker C."/>
            <person name="Pinto D."/>
            <person name="Vollmers J."/>
            <person name="Rivas-Marin E."/>
            <person name="Kohn T."/>
            <person name="Peeters S.H."/>
            <person name="Heuer A."/>
            <person name="Rast P."/>
            <person name="Oberbeckmann S."/>
            <person name="Bunk B."/>
            <person name="Jeske O."/>
            <person name="Meyerdierks A."/>
            <person name="Storesund J.E."/>
            <person name="Kallscheuer N."/>
            <person name="Luecker S."/>
            <person name="Lage O.M."/>
            <person name="Pohl T."/>
            <person name="Merkel B.J."/>
            <person name="Hornburger P."/>
            <person name="Mueller R.-W."/>
            <person name="Bruemmer F."/>
            <person name="Labrenz M."/>
            <person name="Spormann A.M."/>
            <person name="Op Den Camp H."/>
            <person name="Overmann J."/>
            <person name="Amann R."/>
            <person name="Jetten M.S.M."/>
            <person name="Mascher T."/>
            <person name="Medema M.H."/>
            <person name="Devos D.P."/>
            <person name="Kaster A.-K."/>
            <person name="Ovreas L."/>
            <person name="Rohde M."/>
            <person name="Galperin M.Y."/>
            <person name="Jogler C."/>
        </authorList>
    </citation>
    <scope>NUCLEOTIDE SEQUENCE [LARGE SCALE GENOMIC DNA]</scope>
    <source>
        <strain evidence="7 8">Pla123a</strain>
    </source>
</reference>
<feature type="binding site" evidence="5">
    <location>
        <position position="143"/>
    </location>
    <ligand>
        <name>ATP</name>
        <dbReference type="ChEBI" id="CHEBI:30616"/>
    </ligand>
</feature>
<sequence>MNAAPPTDAGGRCPLSARVAEYYAGTLDDARCRELEQHLEECDACAQAADTLTDASDATIRALSSLTAVDDDEPEFQRLEATLLGTPATAVGWPRAGRPADPPVGALPCQFGNYELQRCIGRGAWGAVYHARHTRLDLPIAVKVLDPGRLPDAEAAEQFLREAKAAGQLRHPGIVRATDAGQHNGLYYLAMDLIEGVDAGRLAGEGPLRVADACEVVRQAAEALDHAHALGWVHRDVKPSNLIVDHEGHVRLLDLGIAGRHDAPPAAAPPVRPLGTAEYMAPEQWTDFDRVDGRADVYSLGCTLWRLLVGRPPVPGGGSLRRERPDASRRLERLVAQMLTREVALRVGSAAEVAKRLRGPARTANLAALVAAESLSQDGKDSRTTSVVQERAGVSRRRFAAAAAAGIGGIGIGAWSNGAWLFAKSEQRLRRSHWRPLQPTDGLWLSFGAAEEVEHKQLADGTLRLDAAELALLSLGHAVAAPLGVRVRIRQNEWLGASGVFFAGRQLADGGVESFQLIELRPPDNPKDLSARRLLWSAWSVGSDGGPPTRTPLAETLVRLDRAAGDQLLEVTIGAGAFPAVRWNGGLAPEEAWTLSAEGQRRAARGPRGAAAACVGRIGVAAAGGESVFLQPEMTYLRVS</sequence>
<organism evidence="7 8">
    <name type="scientific">Posidoniimonas polymericola</name>
    <dbReference type="NCBI Taxonomy" id="2528002"/>
    <lineage>
        <taxon>Bacteria</taxon>
        <taxon>Pseudomonadati</taxon>
        <taxon>Planctomycetota</taxon>
        <taxon>Planctomycetia</taxon>
        <taxon>Pirellulales</taxon>
        <taxon>Lacipirellulaceae</taxon>
        <taxon>Posidoniimonas</taxon>
    </lineage>
</organism>
<evidence type="ECO:0000256" key="4">
    <source>
        <dbReference type="ARBA" id="ARBA00022840"/>
    </source>
</evidence>
<dbReference type="OrthoDB" id="6111975at2"/>
<dbReference type="SMART" id="SM00220">
    <property type="entry name" value="S_TKc"/>
    <property type="match status" value="1"/>
</dbReference>
<dbReference type="InterPro" id="IPR011009">
    <property type="entry name" value="Kinase-like_dom_sf"/>
</dbReference>
<protein>
    <submittedName>
        <fullName evidence="7">Serine/threonine-protein kinase PrkC</fullName>
        <ecNumber evidence="7">2.7.11.1</ecNumber>
    </submittedName>
</protein>
<accession>A0A5C5YMD7</accession>
<dbReference type="CDD" id="cd14014">
    <property type="entry name" value="STKc_PknB_like"/>
    <property type="match status" value="1"/>
</dbReference>
<dbReference type="EMBL" id="SJPO01000006">
    <property type="protein sequence ID" value="TWT76072.1"/>
    <property type="molecule type" value="Genomic_DNA"/>
</dbReference>
<dbReference type="GO" id="GO:0005524">
    <property type="term" value="F:ATP binding"/>
    <property type="evidence" value="ECO:0007669"/>
    <property type="project" value="UniProtKB-UniRule"/>
</dbReference>
<feature type="domain" description="Protein kinase" evidence="6">
    <location>
        <begin position="114"/>
        <end position="370"/>
    </location>
</feature>
<dbReference type="PROSITE" id="PS50011">
    <property type="entry name" value="PROTEIN_KINASE_DOM"/>
    <property type="match status" value="1"/>
</dbReference>
<dbReference type="PROSITE" id="PS00107">
    <property type="entry name" value="PROTEIN_KINASE_ATP"/>
    <property type="match status" value="1"/>
</dbReference>
<gene>
    <name evidence="7" type="primary">prkC_8</name>
    <name evidence="7" type="ORF">Pla123a_28590</name>
</gene>
<evidence type="ECO:0000256" key="5">
    <source>
        <dbReference type="PROSITE-ProRule" id="PRU10141"/>
    </source>
</evidence>
<dbReference type="Proteomes" id="UP000318478">
    <property type="component" value="Unassembled WGS sequence"/>
</dbReference>
<dbReference type="PANTHER" id="PTHR43289">
    <property type="entry name" value="MITOGEN-ACTIVATED PROTEIN KINASE KINASE KINASE 20-RELATED"/>
    <property type="match status" value="1"/>
</dbReference>
<dbReference type="EC" id="2.7.11.1" evidence="7"/>
<evidence type="ECO:0000313" key="7">
    <source>
        <dbReference type="EMBL" id="TWT76072.1"/>
    </source>
</evidence>
<dbReference type="InterPro" id="IPR027383">
    <property type="entry name" value="Znf_put"/>
</dbReference>